<feature type="domain" description="Starch synthase catalytic" evidence="9">
    <location>
        <begin position="6"/>
        <end position="252"/>
    </location>
</feature>
<evidence type="ECO:0000256" key="6">
    <source>
        <dbReference type="ARBA" id="ARBA00023056"/>
    </source>
</evidence>
<dbReference type="InterPro" id="IPR001296">
    <property type="entry name" value="Glyco_trans_1"/>
</dbReference>
<comment type="caution">
    <text evidence="10">The sequence shown here is derived from an EMBL/GenBank/DDBJ whole genome shotgun (WGS) entry which is preliminary data.</text>
</comment>
<dbReference type="PANTHER" id="PTHR45825">
    <property type="entry name" value="GRANULE-BOUND STARCH SYNTHASE 1, CHLOROPLASTIC/AMYLOPLASTIC"/>
    <property type="match status" value="1"/>
</dbReference>
<dbReference type="GO" id="GO:0004373">
    <property type="term" value="F:alpha-1,4-glucan glucosyltransferase (UDP-glucose donor) activity"/>
    <property type="evidence" value="ECO:0007669"/>
    <property type="project" value="InterPro"/>
</dbReference>
<dbReference type="NCBIfam" id="TIGR02095">
    <property type="entry name" value="glgA"/>
    <property type="match status" value="1"/>
</dbReference>
<dbReference type="SUPFAM" id="SSF53756">
    <property type="entry name" value="UDP-Glycosyltransferase/glycogen phosphorylase"/>
    <property type="match status" value="1"/>
</dbReference>
<evidence type="ECO:0000313" key="11">
    <source>
        <dbReference type="Proteomes" id="UP000696931"/>
    </source>
</evidence>
<comment type="similarity">
    <text evidence="3 7">Belongs to the glycosyltransferase 1 family. Bacterial/plant glycogen synthase subfamily.</text>
</comment>
<evidence type="ECO:0000256" key="5">
    <source>
        <dbReference type="ARBA" id="ARBA00022679"/>
    </source>
</evidence>
<evidence type="ECO:0000256" key="4">
    <source>
        <dbReference type="ARBA" id="ARBA00022676"/>
    </source>
</evidence>
<dbReference type="EC" id="2.4.1.21" evidence="7"/>
<dbReference type="InterPro" id="IPR013534">
    <property type="entry name" value="Starch_synth_cat_dom"/>
</dbReference>
<dbReference type="HAMAP" id="MF_00484">
    <property type="entry name" value="Glycogen_synth"/>
    <property type="match status" value="1"/>
</dbReference>
<evidence type="ECO:0000256" key="2">
    <source>
        <dbReference type="ARBA" id="ARBA00002764"/>
    </source>
</evidence>
<dbReference type="AlphaFoldDB" id="A0A933SCP6"/>
<sequence length="509" mass="57676">MKPLSIAHVASEMAPLAKVGGLGDVVSALASEQAARGHRVLVVMPRYRDLQIPKGWKVHDWGATRVPWGMGQEPARFHIAEEEHGHLRALLVEHAGERRFFDRPGFYDDPNTGEGWPDNAERFLFFARAAVEALKGFGETFDIIHAHDQQAAWVPCFVRTHEADEPAFADLATIYTIHNLGYQGIVDPWVLSVAGFSREFFFPQSPFEYWGRVNFMKVGIVFADLVSTVSPTYAREIQSSGEYGCGLEGVLRRRTGDVRGILNGIDDRVWDPATDTHLDAHYDREHLDGKQANRRRLAMACGFPLEPDWPIVGIVSRLVEQKGFDLIEQAERELCDLHARFVVLGVGQPRYQELFRRLAFERPWQWHFATAHDEALAHRIEAGSDLFLMPSRYEPCGLNQLYSLRYGTVPVVRSTGGLADTVREFDPITREGNGFVFAPFEAEDMIMALRRALAVHAEPQLWEALQRNGMSQDFSWRASTDGYDRLYEEALERIAHGRVPTLETVRDSF</sequence>
<dbReference type="GO" id="GO:0009011">
    <property type="term" value="F:alpha-1,4-glucan glucosyltransferase (ADP-glucose donor) activity"/>
    <property type="evidence" value="ECO:0007669"/>
    <property type="project" value="UniProtKB-UniRule"/>
</dbReference>
<dbReference type="CDD" id="cd03791">
    <property type="entry name" value="GT5_Glycogen_synthase_DULL1-like"/>
    <property type="match status" value="1"/>
</dbReference>
<comment type="pathway">
    <text evidence="7">Glycan biosynthesis; glycogen biosynthesis.</text>
</comment>
<evidence type="ECO:0000256" key="7">
    <source>
        <dbReference type="HAMAP-Rule" id="MF_00484"/>
    </source>
</evidence>
<evidence type="ECO:0000259" key="9">
    <source>
        <dbReference type="Pfam" id="PF08323"/>
    </source>
</evidence>
<feature type="binding site" evidence="7">
    <location>
        <position position="18"/>
    </location>
    <ligand>
        <name>ADP-alpha-D-glucose</name>
        <dbReference type="ChEBI" id="CHEBI:57498"/>
    </ligand>
</feature>
<evidence type="ECO:0000256" key="1">
    <source>
        <dbReference type="ARBA" id="ARBA00001478"/>
    </source>
</evidence>
<gene>
    <name evidence="7" type="primary">glgA</name>
    <name evidence="10" type="ORF">HZA61_05810</name>
</gene>
<comment type="function">
    <text evidence="2 7">Synthesizes alpha-1,4-glucan chains using ADP-glucose.</text>
</comment>
<dbReference type="EMBL" id="JACRIW010000039">
    <property type="protein sequence ID" value="MBI5168981.1"/>
    <property type="molecule type" value="Genomic_DNA"/>
</dbReference>
<evidence type="ECO:0000313" key="10">
    <source>
        <dbReference type="EMBL" id="MBI5168981.1"/>
    </source>
</evidence>
<dbReference type="Pfam" id="PF00534">
    <property type="entry name" value="Glycos_transf_1"/>
    <property type="match status" value="1"/>
</dbReference>
<reference evidence="10" key="1">
    <citation type="submission" date="2020-07" db="EMBL/GenBank/DDBJ databases">
        <title>Huge and variable diversity of episymbiotic CPR bacteria and DPANN archaea in groundwater ecosystems.</title>
        <authorList>
            <person name="He C.Y."/>
            <person name="Keren R."/>
            <person name="Whittaker M."/>
            <person name="Farag I.F."/>
            <person name="Doudna J."/>
            <person name="Cate J.H.D."/>
            <person name="Banfield J.F."/>
        </authorList>
    </citation>
    <scope>NUCLEOTIDE SEQUENCE</scope>
    <source>
        <strain evidence="10">NC_groundwater_1813_Pr3_B-0.1um_71_17</strain>
    </source>
</reference>
<evidence type="ECO:0000259" key="8">
    <source>
        <dbReference type="Pfam" id="PF00534"/>
    </source>
</evidence>
<accession>A0A933SCP6</accession>
<dbReference type="InterPro" id="IPR011835">
    <property type="entry name" value="GS/SS"/>
</dbReference>
<organism evidence="10 11">
    <name type="scientific">Eiseniibacteriota bacterium</name>
    <dbReference type="NCBI Taxonomy" id="2212470"/>
    <lineage>
        <taxon>Bacteria</taxon>
        <taxon>Candidatus Eiseniibacteriota</taxon>
    </lineage>
</organism>
<dbReference type="Gene3D" id="3.40.50.2000">
    <property type="entry name" value="Glycogen Phosphorylase B"/>
    <property type="match status" value="2"/>
</dbReference>
<comment type="catalytic activity">
    <reaction evidence="1 7">
        <text>[(1-&gt;4)-alpha-D-glucosyl](n) + ADP-alpha-D-glucose = [(1-&gt;4)-alpha-D-glucosyl](n+1) + ADP + H(+)</text>
        <dbReference type="Rhea" id="RHEA:18189"/>
        <dbReference type="Rhea" id="RHEA-COMP:9584"/>
        <dbReference type="Rhea" id="RHEA-COMP:9587"/>
        <dbReference type="ChEBI" id="CHEBI:15378"/>
        <dbReference type="ChEBI" id="CHEBI:15444"/>
        <dbReference type="ChEBI" id="CHEBI:57498"/>
        <dbReference type="ChEBI" id="CHEBI:456216"/>
        <dbReference type="EC" id="2.4.1.21"/>
    </reaction>
</comment>
<dbReference type="Pfam" id="PF08323">
    <property type="entry name" value="Glyco_transf_5"/>
    <property type="match status" value="1"/>
</dbReference>
<name>A0A933SCP6_UNCEI</name>
<keyword evidence="5 7" id="KW-0808">Transferase</keyword>
<proteinExistence type="inferred from homology"/>
<dbReference type="PANTHER" id="PTHR45825:SF11">
    <property type="entry name" value="ALPHA AMYLASE DOMAIN-CONTAINING PROTEIN"/>
    <property type="match status" value="1"/>
</dbReference>
<dbReference type="Proteomes" id="UP000696931">
    <property type="component" value="Unassembled WGS sequence"/>
</dbReference>
<protein>
    <recommendedName>
        <fullName evidence="7">Glycogen synthase</fullName>
        <ecNumber evidence="7">2.4.1.21</ecNumber>
    </recommendedName>
    <alternativeName>
        <fullName evidence="7">Starch [bacterial glycogen] synthase</fullName>
    </alternativeName>
</protein>
<keyword evidence="6 7" id="KW-0320">Glycogen biosynthesis</keyword>
<evidence type="ECO:0000256" key="3">
    <source>
        <dbReference type="ARBA" id="ARBA00010281"/>
    </source>
</evidence>
<dbReference type="GO" id="GO:0005978">
    <property type="term" value="P:glycogen biosynthetic process"/>
    <property type="evidence" value="ECO:0007669"/>
    <property type="project" value="UniProtKB-UniRule"/>
</dbReference>
<keyword evidence="4 7" id="KW-0328">Glycosyltransferase</keyword>
<feature type="domain" description="Glycosyl transferase family 1" evidence="8">
    <location>
        <begin position="308"/>
        <end position="454"/>
    </location>
</feature>